<keyword evidence="1" id="KW-0833">Ubl conjugation pathway</keyword>
<protein>
    <recommendedName>
        <fullName evidence="3">Protein zer-1 homolog-like C-terminal domain-containing protein</fullName>
    </recommendedName>
</protein>
<evidence type="ECO:0000259" key="3">
    <source>
        <dbReference type="Pfam" id="PF22964"/>
    </source>
</evidence>
<dbReference type="SUPFAM" id="SSF48371">
    <property type="entry name" value="ARM repeat"/>
    <property type="match status" value="1"/>
</dbReference>
<evidence type="ECO:0000256" key="2">
    <source>
        <dbReference type="SAM" id="SignalP"/>
    </source>
</evidence>
<evidence type="ECO:0000256" key="1">
    <source>
        <dbReference type="ARBA" id="ARBA00022786"/>
    </source>
</evidence>
<reference evidence="4 5" key="1">
    <citation type="submission" date="2022-12" db="EMBL/GenBank/DDBJ databases">
        <title>Chromosome-level genome of Tegillarca granosa.</title>
        <authorList>
            <person name="Kim J."/>
        </authorList>
    </citation>
    <scope>NUCLEOTIDE SEQUENCE [LARGE SCALE GENOMIC DNA]</scope>
    <source>
        <strain evidence="4">Teg-2019</strain>
        <tissue evidence="4">Adductor muscle</tissue>
    </source>
</reference>
<feature type="chain" id="PRO_5045868645" description="Protein zer-1 homolog-like C-terminal domain-containing protein" evidence="2">
    <location>
        <begin position="34"/>
        <end position="424"/>
    </location>
</feature>
<sequence>MSSKLKRYTESWMVVKCCMLCFLCLDLPDIAVTCHIFKWYVACLIEALWNFEGDFYERIGLRLLHETCRADYKEKDIVGEQGAISLLLQIIERKLDANICDENMERAWSCLWNEMPLNCERFLKENGMNHYMNCIRIFNEEAGLLRKLTGLMANLSEVNYLRPELMTEELMSIFRGFLDSQLDDKSVSYHAASIMSEFAADGEAAWTVESPTRDEIQDQIIETVKSWDLNEAKKIKYRSLNPMLRLVQEYSTPAAQYWAIWALCNLCKVKEESYCPMLEMEGGVQILQSVLKDSRPTRDKLTKLQGGVGLGFGVFSMNQSFTRYFEMKFKIYTALLRSCTHHYRFSTSSGGKHLPNSCWSTHNTLELSNKVLQTHIKLSDVLGFGSFKTISKLVHVHKALILFVVAQNQDANRTNLLFRSVLAT</sequence>
<name>A0ABQ9FP88_TEGGR</name>
<organism evidence="4 5">
    <name type="scientific">Tegillarca granosa</name>
    <name type="common">Malaysian cockle</name>
    <name type="synonym">Anadara granosa</name>
    <dbReference type="NCBI Taxonomy" id="220873"/>
    <lineage>
        <taxon>Eukaryota</taxon>
        <taxon>Metazoa</taxon>
        <taxon>Spiralia</taxon>
        <taxon>Lophotrochozoa</taxon>
        <taxon>Mollusca</taxon>
        <taxon>Bivalvia</taxon>
        <taxon>Autobranchia</taxon>
        <taxon>Pteriomorphia</taxon>
        <taxon>Arcoida</taxon>
        <taxon>Arcoidea</taxon>
        <taxon>Arcidae</taxon>
        <taxon>Tegillarca</taxon>
    </lineage>
</organism>
<keyword evidence="2" id="KW-0732">Signal</keyword>
<keyword evidence="5" id="KW-1185">Reference proteome</keyword>
<dbReference type="InterPro" id="IPR055142">
    <property type="entry name" value="ZER1-like_C"/>
</dbReference>
<dbReference type="InterPro" id="IPR011989">
    <property type="entry name" value="ARM-like"/>
</dbReference>
<feature type="signal peptide" evidence="2">
    <location>
        <begin position="1"/>
        <end position="33"/>
    </location>
</feature>
<dbReference type="PANTHER" id="PTHR12904">
    <property type="match status" value="1"/>
</dbReference>
<dbReference type="Proteomes" id="UP001217089">
    <property type="component" value="Unassembled WGS sequence"/>
</dbReference>
<evidence type="ECO:0000313" key="4">
    <source>
        <dbReference type="EMBL" id="KAJ8319070.1"/>
    </source>
</evidence>
<dbReference type="InterPro" id="IPR051341">
    <property type="entry name" value="Zyg-11_UBL_adapter"/>
</dbReference>
<gene>
    <name evidence="4" type="ORF">KUTeg_004161</name>
</gene>
<dbReference type="Pfam" id="PF22964">
    <property type="entry name" value="ZER1-like_2nd"/>
    <property type="match status" value="1"/>
</dbReference>
<feature type="domain" description="Protein zer-1 homolog-like C-terminal" evidence="3">
    <location>
        <begin position="6"/>
        <end position="298"/>
    </location>
</feature>
<accession>A0ABQ9FP88</accession>
<evidence type="ECO:0000313" key="5">
    <source>
        <dbReference type="Proteomes" id="UP001217089"/>
    </source>
</evidence>
<dbReference type="InterPro" id="IPR016024">
    <property type="entry name" value="ARM-type_fold"/>
</dbReference>
<dbReference type="EMBL" id="JARBDR010000214">
    <property type="protein sequence ID" value="KAJ8319070.1"/>
    <property type="molecule type" value="Genomic_DNA"/>
</dbReference>
<dbReference type="PANTHER" id="PTHR12904:SF23">
    <property type="entry name" value="PROTEIN ZER-1 HOMOLOG"/>
    <property type="match status" value="1"/>
</dbReference>
<comment type="caution">
    <text evidence="4">The sequence shown here is derived from an EMBL/GenBank/DDBJ whole genome shotgun (WGS) entry which is preliminary data.</text>
</comment>
<proteinExistence type="predicted"/>
<dbReference type="Gene3D" id="1.25.10.10">
    <property type="entry name" value="Leucine-rich Repeat Variant"/>
    <property type="match status" value="1"/>
</dbReference>